<dbReference type="PROSITE" id="PS50297">
    <property type="entry name" value="ANK_REP_REGION"/>
    <property type="match status" value="2"/>
</dbReference>
<dbReference type="SMART" id="SM00248">
    <property type="entry name" value="ANK"/>
    <property type="match status" value="3"/>
</dbReference>
<proteinExistence type="predicted"/>
<evidence type="ECO:0000256" key="2">
    <source>
        <dbReference type="ARBA" id="ARBA00023043"/>
    </source>
</evidence>
<feature type="region of interest" description="Disordered" evidence="4">
    <location>
        <begin position="153"/>
        <end position="229"/>
    </location>
</feature>
<feature type="compositionally biased region" description="Low complexity" evidence="4">
    <location>
        <begin position="54"/>
        <end position="67"/>
    </location>
</feature>
<evidence type="ECO:0000256" key="3">
    <source>
        <dbReference type="PROSITE-ProRule" id="PRU00023"/>
    </source>
</evidence>
<feature type="repeat" description="ANK" evidence="3">
    <location>
        <begin position="300"/>
        <end position="332"/>
    </location>
</feature>
<name>A0ABR1FGN5_AURAN</name>
<sequence>MAFFTAKTGDELEGQLQAWHASQRRRDEAIAAAWRDYEATAAPLAEAKAHMRTPRATTTAAKPTATAAPPPPRRLGAAEAAALPPAPNPHARTWSSDFVETATSQPAVAVPTARVDGEMVQAFLTYETGRDYGFEKKIHGLLYANQRRDLGERLRRPPPLHSKSTGAKAPPSPRAAPLGCSTGALLALEAAPRPLRPRPRRRPRAPRAGRRRSSLLLAPPLAATRVGRRTATRRFTQLSVKTACLAATRTSARRSAASRASTSTRSSRARRRSTTPARAGLEAAVRSAACGASLDATDGKGNRALHVACERGHPEAAEALLGLGAGPTPRARAAKGSRPQDGLAPLHAACKHHHADVVFALLRAGARPDAPSRLGAPRDVAELFHAKTAALPLATTSRRPQDDDAVGPCGRAARRGARRARRARRRRRRRRAAGAPGRALRAAGLRRAPPPRWTPREEAKAMGIVTESAMAMQAAAFNGDAARVRALLARGANASSAALAAYATRRKADGVSTLDAPRPRPS</sequence>
<dbReference type="Gene3D" id="1.25.40.20">
    <property type="entry name" value="Ankyrin repeat-containing domain"/>
    <property type="match status" value="1"/>
</dbReference>
<evidence type="ECO:0000256" key="1">
    <source>
        <dbReference type="ARBA" id="ARBA00022737"/>
    </source>
</evidence>
<dbReference type="Proteomes" id="UP001363151">
    <property type="component" value="Unassembled WGS sequence"/>
</dbReference>
<evidence type="ECO:0000256" key="4">
    <source>
        <dbReference type="SAM" id="MobiDB-lite"/>
    </source>
</evidence>
<organism evidence="5 6">
    <name type="scientific">Aureococcus anophagefferens</name>
    <name type="common">Harmful bloom alga</name>
    <dbReference type="NCBI Taxonomy" id="44056"/>
    <lineage>
        <taxon>Eukaryota</taxon>
        <taxon>Sar</taxon>
        <taxon>Stramenopiles</taxon>
        <taxon>Ochrophyta</taxon>
        <taxon>Pelagophyceae</taxon>
        <taxon>Pelagomonadales</taxon>
        <taxon>Pelagomonadaceae</taxon>
        <taxon>Aureococcus</taxon>
    </lineage>
</organism>
<dbReference type="SUPFAM" id="SSF48403">
    <property type="entry name" value="Ankyrin repeat"/>
    <property type="match status" value="1"/>
</dbReference>
<feature type="compositionally biased region" description="Low complexity" evidence="4">
    <location>
        <begin position="249"/>
        <end position="266"/>
    </location>
</feature>
<dbReference type="PROSITE" id="PS50088">
    <property type="entry name" value="ANK_REPEAT"/>
    <property type="match status" value="2"/>
</dbReference>
<keyword evidence="6" id="KW-1185">Reference proteome</keyword>
<feature type="compositionally biased region" description="Low complexity" evidence="4">
    <location>
        <begin position="214"/>
        <end position="225"/>
    </location>
</feature>
<feature type="region of interest" description="Disordered" evidence="4">
    <location>
        <begin position="46"/>
        <end position="89"/>
    </location>
</feature>
<dbReference type="InterPro" id="IPR002110">
    <property type="entry name" value="Ankyrin_rpt"/>
</dbReference>
<keyword evidence="1" id="KW-0677">Repeat</keyword>
<gene>
    <name evidence="5" type="ORF">SO694_00174033</name>
</gene>
<protein>
    <submittedName>
        <fullName evidence="5">Spectrin binding protein</fullName>
    </submittedName>
</protein>
<feature type="repeat" description="ANK" evidence="3">
    <location>
        <begin position="341"/>
        <end position="373"/>
    </location>
</feature>
<keyword evidence="2 3" id="KW-0040">ANK repeat</keyword>
<feature type="compositionally biased region" description="Basic residues" evidence="4">
    <location>
        <begin position="412"/>
        <end position="432"/>
    </location>
</feature>
<dbReference type="PANTHER" id="PTHR24126:SF14">
    <property type="entry name" value="ANK_REP_REGION DOMAIN-CONTAINING PROTEIN"/>
    <property type="match status" value="1"/>
</dbReference>
<evidence type="ECO:0000313" key="5">
    <source>
        <dbReference type="EMBL" id="KAK7230473.1"/>
    </source>
</evidence>
<feature type="compositionally biased region" description="Low complexity" evidence="4">
    <location>
        <begin position="74"/>
        <end position="83"/>
    </location>
</feature>
<feature type="compositionally biased region" description="Basic residues" evidence="4">
    <location>
        <begin position="195"/>
        <end position="213"/>
    </location>
</feature>
<dbReference type="PANTHER" id="PTHR24126">
    <property type="entry name" value="ANKYRIN REPEAT, PH AND SEC7 DOMAIN CONTAINING PROTEIN SECG-RELATED"/>
    <property type="match status" value="1"/>
</dbReference>
<feature type="region of interest" description="Disordered" evidence="4">
    <location>
        <begin position="249"/>
        <end position="277"/>
    </location>
</feature>
<evidence type="ECO:0000313" key="6">
    <source>
        <dbReference type="Proteomes" id="UP001363151"/>
    </source>
</evidence>
<reference evidence="5 6" key="1">
    <citation type="submission" date="2024-03" db="EMBL/GenBank/DDBJ databases">
        <title>Aureococcus anophagefferens CCMP1851 and Kratosvirus quantuckense: Draft genome of a second virus-susceptible host strain in the model system.</title>
        <authorList>
            <person name="Chase E."/>
            <person name="Truchon A.R."/>
            <person name="Schepens W."/>
            <person name="Wilhelm S.W."/>
        </authorList>
    </citation>
    <scope>NUCLEOTIDE SEQUENCE [LARGE SCALE GENOMIC DNA]</scope>
    <source>
        <strain evidence="5 6">CCMP1851</strain>
    </source>
</reference>
<dbReference type="InterPro" id="IPR036770">
    <property type="entry name" value="Ankyrin_rpt-contain_sf"/>
</dbReference>
<feature type="region of interest" description="Disordered" evidence="4">
    <location>
        <begin position="397"/>
        <end position="441"/>
    </location>
</feature>
<dbReference type="Pfam" id="PF12796">
    <property type="entry name" value="Ank_2"/>
    <property type="match status" value="1"/>
</dbReference>
<feature type="compositionally biased region" description="Low complexity" evidence="4">
    <location>
        <begin position="184"/>
        <end position="193"/>
    </location>
</feature>
<dbReference type="EMBL" id="JBBJCI010000430">
    <property type="protein sequence ID" value="KAK7230473.1"/>
    <property type="molecule type" value="Genomic_DNA"/>
</dbReference>
<accession>A0ABR1FGN5</accession>
<comment type="caution">
    <text evidence="5">The sequence shown here is derived from an EMBL/GenBank/DDBJ whole genome shotgun (WGS) entry which is preliminary data.</text>
</comment>